<dbReference type="AlphaFoldDB" id="A0A6J6CCX9"/>
<dbReference type="InterPro" id="IPR013216">
    <property type="entry name" value="Methyltransf_11"/>
</dbReference>
<gene>
    <name evidence="2" type="ORF">UFOPK1572_00051</name>
</gene>
<sequence length="281" mass="31602">MARRRQIIPWRAAGTRAEMRRNADEVVQDTGWVFNNVTGSALTLEQFVATGNAEVDVYLNRFGWSEMPPSMSILEIGSGIGRMTAALTRQFRSVFASDVDAAFLERCRETVSRFGDVTALRTVHIADGSSVHLEDNSVDLVFSYITLQHCKASDALRLTSEATRVAKPGGWIALNYRTYVPADAVLLPAGALMRVLWNVPVVGPKLSQWRWSTRLGWQANRLNPRRVLNLLETSRVEFDELVILHHPGRPASQATFMGEAVRQRDLDVANKSHWWLLARCR</sequence>
<protein>
    <submittedName>
        <fullName evidence="2">Unannotated protein</fullName>
    </submittedName>
</protein>
<dbReference type="EMBL" id="CAEZTC010000003">
    <property type="protein sequence ID" value="CAB4549310.1"/>
    <property type="molecule type" value="Genomic_DNA"/>
</dbReference>
<dbReference type="PANTHER" id="PTHR42912">
    <property type="entry name" value="METHYLTRANSFERASE"/>
    <property type="match status" value="1"/>
</dbReference>
<feature type="domain" description="Methyltransferase type 11" evidence="1">
    <location>
        <begin position="74"/>
        <end position="173"/>
    </location>
</feature>
<evidence type="ECO:0000259" key="1">
    <source>
        <dbReference type="Pfam" id="PF08241"/>
    </source>
</evidence>
<dbReference type="Pfam" id="PF08241">
    <property type="entry name" value="Methyltransf_11"/>
    <property type="match status" value="1"/>
</dbReference>
<evidence type="ECO:0000313" key="2">
    <source>
        <dbReference type="EMBL" id="CAB4549310.1"/>
    </source>
</evidence>
<reference evidence="2" key="1">
    <citation type="submission" date="2020-05" db="EMBL/GenBank/DDBJ databases">
        <authorList>
            <person name="Chiriac C."/>
            <person name="Salcher M."/>
            <person name="Ghai R."/>
            <person name="Kavagutti S V."/>
        </authorList>
    </citation>
    <scope>NUCLEOTIDE SEQUENCE</scope>
</reference>
<dbReference type="InterPro" id="IPR050508">
    <property type="entry name" value="Methyltransf_Superfamily"/>
</dbReference>
<organism evidence="2">
    <name type="scientific">freshwater metagenome</name>
    <dbReference type="NCBI Taxonomy" id="449393"/>
    <lineage>
        <taxon>unclassified sequences</taxon>
        <taxon>metagenomes</taxon>
        <taxon>ecological metagenomes</taxon>
    </lineage>
</organism>
<name>A0A6J6CCX9_9ZZZZ</name>
<proteinExistence type="predicted"/>
<dbReference type="CDD" id="cd02440">
    <property type="entry name" value="AdoMet_MTases"/>
    <property type="match status" value="1"/>
</dbReference>
<dbReference type="SUPFAM" id="SSF53335">
    <property type="entry name" value="S-adenosyl-L-methionine-dependent methyltransferases"/>
    <property type="match status" value="1"/>
</dbReference>
<accession>A0A6J6CCX9</accession>
<dbReference type="GO" id="GO:0008757">
    <property type="term" value="F:S-adenosylmethionine-dependent methyltransferase activity"/>
    <property type="evidence" value="ECO:0007669"/>
    <property type="project" value="InterPro"/>
</dbReference>
<dbReference type="Gene3D" id="3.40.50.150">
    <property type="entry name" value="Vaccinia Virus protein VP39"/>
    <property type="match status" value="1"/>
</dbReference>
<dbReference type="InterPro" id="IPR029063">
    <property type="entry name" value="SAM-dependent_MTases_sf"/>
</dbReference>